<feature type="region of interest" description="Disordered" evidence="1">
    <location>
        <begin position="1323"/>
        <end position="1379"/>
    </location>
</feature>
<feature type="region of interest" description="Disordered" evidence="1">
    <location>
        <begin position="1604"/>
        <end position="1748"/>
    </location>
</feature>
<reference evidence="2" key="1">
    <citation type="submission" date="2023-04" db="EMBL/GenBank/DDBJ databases">
        <title>Phytophthora fragariaefolia NBRC 109709.</title>
        <authorList>
            <person name="Ichikawa N."/>
            <person name="Sato H."/>
            <person name="Tonouchi N."/>
        </authorList>
    </citation>
    <scope>NUCLEOTIDE SEQUENCE</scope>
    <source>
        <strain evidence="2">NBRC 109709</strain>
    </source>
</reference>
<feature type="compositionally biased region" description="Basic residues" evidence="1">
    <location>
        <begin position="1715"/>
        <end position="1728"/>
    </location>
</feature>
<feature type="compositionally biased region" description="Acidic residues" evidence="1">
    <location>
        <begin position="1146"/>
        <end position="1155"/>
    </location>
</feature>
<feature type="compositionally biased region" description="Basic residues" evidence="1">
    <location>
        <begin position="1693"/>
        <end position="1705"/>
    </location>
</feature>
<feature type="compositionally biased region" description="Basic and acidic residues" evidence="1">
    <location>
        <begin position="379"/>
        <end position="401"/>
    </location>
</feature>
<feature type="compositionally biased region" description="Basic and acidic residues" evidence="1">
    <location>
        <begin position="131"/>
        <end position="140"/>
    </location>
</feature>
<feature type="compositionally biased region" description="Low complexity" evidence="1">
    <location>
        <begin position="1605"/>
        <end position="1618"/>
    </location>
</feature>
<feature type="region of interest" description="Disordered" evidence="1">
    <location>
        <begin position="1423"/>
        <end position="1443"/>
    </location>
</feature>
<feature type="compositionally biased region" description="Basic residues" evidence="1">
    <location>
        <begin position="1062"/>
        <end position="1073"/>
    </location>
</feature>
<evidence type="ECO:0000313" key="3">
    <source>
        <dbReference type="Proteomes" id="UP001165121"/>
    </source>
</evidence>
<evidence type="ECO:0000313" key="2">
    <source>
        <dbReference type="EMBL" id="GMF27919.1"/>
    </source>
</evidence>
<feature type="compositionally biased region" description="Basic and acidic residues" evidence="1">
    <location>
        <begin position="1429"/>
        <end position="1438"/>
    </location>
</feature>
<feature type="compositionally biased region" description="Basic and acidic residues" evidence="1">
    <location>
        <begin position="489"/>
        <end position="503"/>
    </location>
</feature>
<proteinExistence type="predicted"/>
<feature type="compositionally biased region" description="Basic and acidic residues" evidence="1">
    <location>
        <begin position="1172"/>
        <end position="1186"/>
    </location>
</feature>
<name>A0A9W6U8A4_9STRA</name>
<feature type="compositionally biased region" description="Basic residues" evidence="1">
    <location>
        <begin position="1323"/>
        <end position="1333"/>
    </location>
</feature>
<gene>
    <name evidence="2" type="ORF">Pfra01_000566500</name>
</gene>
<feature type="region of interest" description="Disordered" evidence="1">
    <location>
        <begin position="997"/>
        <end position="1198"/>
    </location>
</feature>
<feature type="compositionally biased region" description="Polar residues" evidence="1">
    <location>
        <begin position="1340"/>
        <end position="1356"/>
    </location>
</feature>
<dbReference type="OrthoDB" id="79871at2759"/>
<feature type="region of interest" description="Disordered" evidence="1">
    <location>
        <begin position="338"/>
        <end position="472"/>
    </location>
</feature>
<keyword evidence="3" id="KW-1185">Reference proteome</keyword>
<feature type="compositionally biased region" description="Basic residues" evidence="1">
    <location>
        <begin position="1129"/>
        <end position="1139"/>
    </location>
</feature>
<feature type="compositionally biased region" description="Polar residues" evidence="1">
    <location>
        <begin position="43"/>
        <end position="52"/>
    </location>
</feature>
<feature type="compositionally biased region" description="Polar residues" evidence="1">
    <location>
        <begin position="63"/>
        <end position="81"/>
    </location>
</feature>
<feature type="compositionally biased region" description="Basic residues" evidence="1">
    <location>
        <begin position="417"/>
        <end position="428"/>
    </location>
</feature>
<feature type="region of interest" description="Disordered" evidence="1">
    <location>
        <begin position="39"/>
        <end position="195"/>
    </location>
</feature>
<feature type="region of interest" description="Disordered" evidence="1">
    <location>
        <begin position="845"/>
        <end position="880"/>
    </location>
</feature>
<feature type="region of interest" description="Disordered" evidence="1">
    <location>
        <begin position="1267"/>
        <end position="1295"/>
    </location>
</feature>
<accession>A0A9W6U8A4</accession>
<dbReference type="Proteomes" id="UP001165121">
    <property type="component" value="Unassembled WGS sequence"/>
</dbReference>
<sequence>MCSDCSSFLYFEFSHRKHRVCAGCNNQLLAEQEAYDREALAQQRETASNVFDDSSDDGRPSGAQATPMSSTSGDVQINPRSSLVGAFTPRQKDEKARKKQEKKERKERMKREKREKKAKPAPVSAARISRRQVEKDEEKPGTTNGAPLFDGADDDWFTDVPQQRSRNSGDDESDEGTGSKGPGWRDRVKDTYTVEPATTQPSVLVPMTGSTLTAGITGKGYISDQFRYDNVGGPGLGHDDDASAEMPRPIQQQATAIYTNHSVKPSQLTATNGYFSEQFQNDAVGGPGLGHDDDASAEMPRPIQQQATAIYTNHSVKPSRLTATNGYFSEQFEYDAVGGPGLGHDDDQSVAMPRPKQLSTTTPYSYDGAQSGRHSARNTNDDSPHQDREFQPRLTFKENLKDIISGNKRRESTATKKEKKIKASKPRARGNQSMTLDELNPSYSSEDEPRRLDSTMLRPTTTSAQPTFYDDDADKLVIDDSAGFFEATTAEREAQRKKEEEQQQRLTSDMAWVHGSAQPPTVPPHRFSSEQDSYSIVDPPSHTSNSPAGNERRSRTDGETTGSNGNTKGGFAGALKRFFGMGSKSTEKVTAPPKATKVPATAAAAPPKMDNTKNDIPPLSITSQINSTHEQTTARLERHTVMDYYADTREDSVPQENTRATMAAYVHSQDAHSRLDPLIPSQTIGVNQIHDITQQQDPERKRRDTFDDLFESPKNNLSTSRYSSAGANRWAATTTVGQESYEVSGVGVARFDQRRSIAEADDISLEANDISLKAEAQSVQPPGHSINSTEAWRQSAAMSLLDDRKDLSEPGGSGFTWSNVRSVPGLGTATYAVPTSLQPRAVYHEERDPSFASSTPNAPPGNIMDDLKRSSTSKNVRSKESVDDFFAEFEEPNDYVFDPATGGYVAARVPQRSAATRPIIELSSTELVAPPAVPEKIFSAGNRQDFYNPSEPVARSVVRTVTPKNGDDEEVDDDVAEIIVDKISSLESELAALKHLIRSRKGNGGNSNVDKPRMPRKNAARSSVHKASIFDNDSSDEEIEKATDPNATSLQLPPEQEERQRPGSKKKQTKKRKDSFADLFEDSPNESATVGGATSYEALFQAGTPKPDATQEEDSDDGVGHTSKPMKSGGKKSRRRSSRKINDFITAEDDPDSEPEFVSLKGRGGKRSFRKNASDDFGRADIKLDSTKSNGELATPPQIDVIPVVMPTKKQVQEEDPIDALFDISNDNDVSKLYREDSVSIEEDTSSLVERQAVLNVKSKSELITQASSTPVNGDEVSAAPAKTDSLTSIEKESSGRIYDSRVPDMEEVDAEEDFQINWTKMKKTKPRRHRSRRELPDSLITTGESVVSDNTSSESLLEPRVLSTRSDIEADDKETSDSNSLFLANAASNWMSITNLENETVNLRLTGDEEFSSLLSSANEDTNIIDPHVSKESTDQEKSDDEADLMPAVVSVDLNESDIAETVSSNTKKSVLTGYNDNSVDDLRQSSQSYMDVSLQALNLESSRESDTTFDIFDKSGDVDFVSMNSLMNRKALDDVDESNESKNVDKELITDEDGAFSFEIRAPTKQVSVLNVEATSSVSDQVDSPLSPLSSADDNVHLGKYISTSVPSSTTPSVDGSVDDPEDVPVDEELVLGKVESQAFDSDWNQMQAKEKERKKRLQAKQRQAQRDKIFRKQGASSKALAGNSTPHGSSKSKSKSGKKKKKDKDDTIQSSHHNKSGSSRKHRHRQKEDTGSEEQSDLPRSLTEL</sequence>
<feature type="region of interest" description="Disordered" evidence="1">
    <location>
        <begin position="278"/>
        <end position="297"/>
    </location>
</feature>
<feature type="compositionally biased region" description="Basic and acidic residues" evidence="1">
    <location>
        <begin position="90"/>
        <end position="112"/>
    </location>
</feature>
<feature type="compositionally biased region" description="Acidic residues" evidence="1">
    <location>
        <begin position="1619"/>
        <end position="1632"/>
    </location>
</feature>
<feature type="region of interest" description="Disordered" evidence="1">
    <location>
        <begin position="585"/>
        <end position="613"/>
    </location>
</feature>
<comment type="caution">
    <text evidence="2">The sequence shown here is derived from an EMBL/GenBank/DDBJ whole genome shotgun (WGS) entry which is preliminary data.</text>
</comment>
<feature type="region of interest" description="Disordered" evidence="1">
    <location>
        <begin position="487"/>
        <end position="571"/>
    </location>
</feature>
<organism evidence="2 3">
    <name type="scientific">Phytophthora fragariaefolia</name>
    <dbReference type="NCBI Taxonomy" id="1490495"/>
    <lineage>
        <taxon>Eukaryota</taxon>
        <taxon>Sar</taxon>
        <taxon>Stramenopiles</taxon>
        <taxon>Oomycota</taxon>
        <taxon>Peronosporomycetes</taxon>
        <taxon>Peronosporales</taxon>
        <taxon>Peronosporaceae</taxon>
        <taxon>Phytophthora</taxon>
    </lineage>
</organism>
<dbReference type="EMBL" id="BSXT01000453">
    <property type="protein sequence ID" value="GMF27919.1"/>
    <property type="molecule type" value="Genomic_DNA"/>
</dbReference>
<protein>
    <submittedName>
        <fullName evidence="2">Unnamed protein product</fullName>
    </submittedName>
</protein>
<feature type="compositionally biased region" description="Polar residues" evidence="1">
    <location>
        <begin position="457"/>
        <end position="466"/>
    </location>
</feature>
<feature type="compositionally biased region" description="Low complexity" evidence="1">
    <location>
        <begin position="588"/>
        <end position="608"/>
    </location>
</feature>
<feature type="compositionally biased region" description="Basic and acidic residues" evidence="1">
    <location>
        <begin position="183"/>
        <end position="192"/>
    </location>
</feature>
<evidence type="ECO:0000256" key="1">
    <source>
        <dbReference type="SAM" id="MobiDB-lite"/>
    </source>
</evidence>